<keyword evidence="5" id="KW-0548">Nucleotidyltransferase</keyword>
<evidence type="ECO:0000313" key="5">
    <source>
        <dbReference type="EMBL" id="OMO55673.1"/>
    </source>
</evidence>
<dbReference type="Pfam" id="PF00078">
    <property type="entry name" value="RVT_1"/>
    <property type="match status" value="1"/>
</dbReference>
<dbReference type="Pfam" id="PF13966">
    <property type="entry name" value="zf-RVT"/>
    <property type="match status" value="1"/>
</dbReference>
<dbReference type="PANTHER" id="PTHR46890:SF48">
    <property type="entry name" value="RNA-DIRECTED DNA POLYMERASE"/>
    <property type="match status" value="1"/>
</dbReference>
<dbReference type="SUPFAM" id="SSF53098">
    <property type="entry name" value="Ribonuclease H-like"/>
    <property type="match status" value="1"/>
</dbReference>
<dbReference type="OrthoDB" id="1744976at2759"/>
<evidence type="ECO:0000259" key="3">
    <source>
        <dbReference type="Pfam" id="PF13456"/>
    </source>
</evidence>
<feature type="domain" description="Reverse transcriptase" evidence="2">
    <location>
        <begin position="194"/>
        <end position="330"/>
    </location>
</feature>
<dbReference type="GO" id="GO:0004523">
    <property type="term" value="F:RNA-DNA hybrid ribonuclease activity"/>
    <property type="evidence" value="ECO:0007669"/>
    <property type="project" value="InterPro"/>
</dbReference>
<name>A0A1R3GC81_COCAP</name>
<dbReference type="PANTHER" id="PTHR46890">
    <property type="entry name" value="NON-LTR RETROLELEMENT REVERSE TRANSCRIPTASE-LIKE PROTEIN-RELATED"/>
    <property type="match status" value="1"/>
</dbReference>
<gene>
    <name evidence="5" type="ORF">CCACVL1_27099</name>
</gene>
<keyword evidence="5" id="KW-0808">Transferase</keyword>
<feature type="domain" description="Reverse transcriptase zinc-binding" evidence="4">
    <location>
        <begin position="427"/>
        <end position="474"/>
    </location>
</feature>
<dbReference type="GO" id="GO:0003676">
    <property type="term" value="F:nucleic acid binding"/>
    <property type="evidence" value="ECO:0007669"/>
    <property type="project" value="InterPro"/>
</dbReference>
<dbReference type="OMA" id="FLENIMW"/>
<dbReference type="CDD" id="cd06222">
    <property type="entry name" value="RNase_H_like"/>
    <property type="match status" value="1"/>
</dbReference>
<dbReference type="Gramene" id="OMO55673">
    <property type="protein sequence ID" value="OMO55673"/>
    <property type="gene ID" value="CCACVL1_27099"/>
</dbReference>
<dbReference type="InterPro" id="IPR002156">
    <property type="entry name" value="RNaseH_domain"/>
</dbReference>
<dbReference type="InterPro" id="IPR026960">
    <property type="entry name" value="RVT-Znf"/>
</dbReference>
<evidence type="ECO:0000259" key="2">
    <source>
        <dbReference type="Pfam" id="PF00078"/>
    </source>
</evidence>
<feature type="compositionally biased region" description="Basic residues" evidence="1">
    <location>
        <begin position="21"/>
        <end position="34"/>
    </location>
</feature>
<dbReference type="GO" id="GO:0003964">
    <property type="term" value="F:RNA-directed DNA polymerase activity"/>
    <property type="evidence" value="ECO:0007669"/>
    <property type="project" value="UniProtKB-KW"/>
</dbReference>
<feature type="compositionally biased region" description="Polar residues" evidence="1">
    <location>
        <begin position="1"/>
        <end position="19"/>
    </location>
</feature>
<dbReference type="InterPro" id="IPR000477">
    <property type="entry name" value="RT_dom"/>
</dbReference>
<dbReference type="InterPro" id="IPR052343">
    <property type="entry name" value="Retrotransposon-Effector_Assoc"/>
</dbReference>
<evidence type="ECO:0000256" key="1">
    <source>
        <dbReference type="SAM" id="MobiDB-lite"/>
    </source>
</evidence>
<keyword evidence="5" id="KW-0695">RNA-directed DNA polymerase</keyword>
<dbReference type="Pfam" id="PF13456">
    <property type="entry name" value="RVT_3"/>
    <property type="match status" value="1"/>
</dbReference>
<accession>A0A1R3GC81</accession>
<dbReference type="STRING" id="210143.A0A1R3GC81"/>
<proteinExistence type="predicted"/>
<dbReference type="AlphaFoldDB" id="A0A1R3GC81"/>
<dbReference type="InterPro" id="IPR012337">
    <property type="entry name" value="RNaseH-like_sf"/>
</dbReference>
<evidence type="ECO:0000313" key="6">
    <source>
        <dbReference type="Proteomes" id="UP000188268"/>
    </source>
</evidence>
<comment type="caution">
    <text evidence="5">The sequence shown here is derived from an EMBL/GenBank/DDBJ whole genome shotgun (WGS) entry which is preliminary data.</text>
</comment>
<protein>
    <submittedName>
        <fullName evidence="5">Reverse transcriptase</fullName>
    </submittedName>
</protein>
<keyword evidence="6" id="KW-1185">Reference proteome</keyword>
<dbReference type="Proteomes" id="UP000188268">
    <property type="component" value="Unassembled WGS sequence"/>
</dbReference>
<dbReference type="EMBL" id="AWWV01014591">
    <property type="protein sequence ID" value="OMO55673.1"/>
    <property type="molecule type" value="Genomic_DNA"/>
</dbReference>
<feature type="domain" description="RNase H type-1" evidence="3">
    <location>
        <begin position="585"/>
        <end position="625"/>
    </location>
</feature>
<reference evidence="5 6" key="1">
    <citation type="submission" date="2013-09" db="EMBL/GenBank/DDBJ databases">
        <title>Corchorus capsularis genome sequencing.</title>
        <authorList>
            <person name="Alam M."/>
            <person name="Haque M.S."/>
            <person name="Islam M.S."/>
            <person name="Emdad E.M."/>
            <person name="Islam M.M."/>
            <person name="Ahmed B."/>
            <person name="Halim A."/>
            <person name="Hossen Q.M.M."/>
            <person name="Hossain M.Z."/>
            <person name="Ahmed R."/>
            <person name="Khan M.M."/>
            <person name="Islam R."/>
            <person name="Rashid M.M."/>
            <person name="Khan S.A."/>
            <person name="Rahman M.S."/>
            <person name="Alam M."/>
        </authorList>
    </citation>
    <scope>NUCLEOTIDE SEQUENCE [LARGE SCALE GENOMIC DNA]</scope>
    <source>
        <strain evidence="6">cv. CVL-1</strain>
        <tissue evidence="5">Whole seedling</tissue>
    </source>
</reference>
<feature type="region of interest" description="Disordered" evidence="1">
    <location>
        <begin position="1"/>
        <end position="44"/>
    </location>
</feature>
<organism evidence="5 6">
    <name type="scientific">Corchorus capsularis</name>
    <name type="common">Jute</name>
    <dbReference type="NCBI Taxonomy" id="210143"/>
    <lineage>
        <taxon>Eukaryota</taxon>
        <taxon>Viridiplantae</taxon>
        <taxon>Streptophyta</taxon>
        <taxon>Embryophyta</taxon>
        <taxon>Tracheophyta</taxon>
        <taxon>Spermatophyta</taxon>
        <taxon>Magnoliopsida</taxon>
        <taxon>eudicotyledons</taxon>
        <taxon>Gunneridae</taxon>
        <taxon>Pentapetalae</taxon>
        <taxon>rosids</taxon>
        <taxon>malvids</taxon>
        <taxon>Malvales</taxon>
        <taxon>Malvaceae</taxon>
        <taxon>Grewioideae</taxon>
        <taxon>Apeibeae</taxon>
        <taxon>Corchorus</taxon>
    </lineage>
</organism>
<evidence type="ECO:0000259" key="4">
    <source>
        <dbReference type="Pfam" id="PF13966"/>
    </source>
</evidence>
<dbReference type="InterPro" id="IPR044730">
    <property type="entry name" value="RNase_H-like_dom_plant"/>
</dbReference>
<sequence>MGQSNAFIFGSSEAQSANRSKGARKWKKTARSTPRRQNGASVSGFGNRVGVKRGSLINAESEIVEDAMVKRTRENCLHAIAKKKKEFDRAYFDAQLGGNSHDLQQCQDDLDCLYKREEVMWKQRSKAFWLKEGDRNTGYFHSMASTRQHRNLISGPDITHMALSFLNQGGSLPNINSFRIVLILKIDSPVSVKDYWSISLCNVVFKIISKALVNRLKVILPELIGENQSAFVPDRMIFDSDMIAFETVHFMKKKLTKRQKYMALKLDLSKAYDRVKWVFLENIMWSMGFPNRWGVAVNRHAPQGVMFFWRVVVGGLVMECISWLFMINGLKNPRTFTPRPRTLDFQPNDMRVSELIDLESKTWINEVLEDLFLEEDCLTIRCIPLSLHTVRVTLIWNFDSLGRYSVRSGYVVPRKLLGREDFPLELRSSVWKLVWSANIYPKVKYFIWRLIWAILPAKTILQQRGINIEVACEVLWRYHNRCLHDHIYGTSVALVSSVTHHMQQMMEGATEASTNCPRSSRINWSPPPPGTLKVNTDAAFDISGGKAGLGAVIRDHHRAVLCCATKRMQFVADSLHAEINKKEPMVWEGACLILEIRELAKNFEGVRFVHTRRDANMCAHSLAKFDCHMFASYVRYGVLSPGVCNSDSLIE</sequence>
<dbReference type="CDD" id="cd01650">
    <property type="entry name" value="RT_nLTR_like"/>
    <property type="match status" value="1"/>
</dbReference>